<dbReference type="PATRIC" id="fig|1227455.4.peg.1884"/>
<dbReference type="CDD" id="cd05254">
    <property type="entry name" value="dTDP_HR_like_SDR_e"/>
    <property type="match status" value="1"/>
</dbReference>
<organism evidence="2 3">
    <name type="scientific">Halococcus saccharolyticus DSM 5350</name>
    <dbReference type="NCBI Taxonomy" id="1227455"/>
    <lineage>
        <taxon>Archaea</taxon>
        <taxon>Methanobacteriati</taxon>
        <taxon>Methanobacteriota</taxon>
        <taxon>Stenosarchaea group</taxon>
        <taxon>Halobacteria</taxon>
        <taxon>Halobacteriales</taxon>
        <taxon>Halococcaceae</taxon>
        <taxon>Halococcus</taxon>
    </lineage>
</organism>
<dbReference type="STRING" id="1227455.C449_09204"/>
<dbReference type="Gene3D" id="3.40.50.720">
    <property type="entry name" value="NAD(P)-binding Rossmann-like Domain"/>
    <property type="match status" value="1"/>
</dbReference>
<proteinExistence type="predicted"/>
<keyword evidence="3" id="KW-1185">Reference proteome</keyword>
<comment type="caution">
    <text evidence="2">The sequence shown here is derived from an EMBL/GenBank/DDBJ whole genome shotgun (WGS) entry which is preliminary data.</text>
</comment>
<sequence length="304" mass="33218">MHLLVLGAGGLVGSNVVTAAVAREWSVTGTYRSEPPTLDVSLTELDIRNRKRVRSVVRRTSPDAVVNCAALTDVDACEREPDRARTVNADAPGALAAVCEEDAIPFVHLSTDYVFDGRADTRYDESATPNPIQEYGRSKLAGEQAVRRQHDTPLVVRLSFVYGIGRANPPGVVAGFPAWVRDRLHAGESVPLFTDQRVTPTRAGQAAKTVLDLLRERCTGTYHVACRSCVTPYEFGVAIRERVDAPATLLERSSITAVDRPASRPRQTCLDVGEIENRFSRNQPSLADDLDALDDRLHRTDDGS</sequence>
<feature type="domain" description="RmlD-like substrate binding" evidence="1">
    <location>
        <begin position="1"/>
        <end position="292"/>
    </location>
</feature>
<dbReference type="SUPFAM" id="SSF51735">
    <property type="entry name" value="NAD(P)-binding Rossmann-fold domains"/>
    <property type="match status" value="1"/>
</dbReference>
<dbReference type="InParanoid" id="M0MJB4"/>
<dbReference type="RefSeq" id="WP_006077694.1">
    <property type="nucleotide sequence ID" value="NZ_AOMD01000021.1"/>
</dbReference>
<gene>
    <name evidence="2" type="ORF">C449_09204</name>
</gene>
<dbReference type="PANTHER" id="PTHR10491">
    <property type="entry name" value="DTDP-4-DEHYDRORHAMNOSE REDUCTASE"/>
    <property type="match status" value="1"/>
</dbReference>
<dbReference type="InterPro" id="IPR029903">
    <property type="entry name" value="RmlD-like-bd"/>
</dbReference>
<protein>
    <submittedName>
        <fullName evidence="2">dTDP-4-dehydrorhamnose reductase</fullName>
    </submittedName>
</protein>
<dbReference type="Proteomes" id="UP000011669">
    <property type="component" value="Unassembled WGS sequence"/>
</dbReference>
<dbReference type="AlphaFoldDB" id="M0MJB4"/>
<accession>M0MJB4</accession>
<dbReference type="PANTHER" id="PTHR10491:SF4">
    <property type="entry name" value="METHIONINE ADENOSYLTRANSFERASE 2 SUBUNIT BETA"/>
    <property type="match status" value="1"/>
</dbReference>
<evidence type="ECO:0000313" key="3">
    <source>
        <dbReference type="Proteomes" id="UP000011669"/>
    </source>
</evidence>
<evidence type="ECO:0000313" key="2">
    <source>
        <dbReference type="EMBL" id="EMA44824.1"/>
    </source>
</evidence>
<dbReference type="EMBL" id="AOMD01000021">
    <property type="protein sequence ID" value="EMA44824.1"/>
    <property type="molecule type" value="Genomic_DNA"/>
</dbReference>
<evidence type="ECO:0000259" key="1">
    <source>
        <dbReference type="Pfam" id="PF04321"/>
    </source>
</evidence>
<name>M0MJB4_9EURY</name>
<dbReference type="InterPro" id="IPR036291">
    <property type="entry name" value="NAD(P)-bd_dom_sf"/>
</dbReference>
<reference evidence="2 3" key="1">
    <citation type="journal article" date="2014" name="PLoS Genet.">
        <title>Phylogenetically driven sequencing of extremely halophilic archaea reveals strategies for static and dynamic osmo-response.</title>
        <authorList>
            <person name="Becker E.A."/>
            <person name="Seitzer P.M."/>
            <person name="Tritt A."/>
            <person name="Larsen D."/>
            <person name="Krusor M."/>
            <person name="Yao A.I."/>
            <person name="Wu D."/>
            <person name="Madern D."/>
            <person name="Eisen J.A."/>
            <person name="Darling A.E."/>
            <person name="Facciotti M.T."/>
        </authorList>
    </citation>
    <scope>NUCLEOTIDE SEQUENCE [LARGE SCALE GENOMIC DNA]</scope>
    <source>
        <strain evidence="2 3">DSM 5350</strain>
    </source>
</reference>
<dbReference type="Pfam" id="PF04321">
    <property type="entry name" value="RmlD_sub_bind"/>
    <property type="match status" value="1"/>
</dbReference>
<dbReference type="NCBIfam" id="TIGR01214">
    <property type="entry name" value="rmlD"/>
    <property type="match status" value="1"/>
</dbReference>
<dbReference type="InterPro" id="IPR005913">
    <property type="entry name" value="dTDP_dehydrorham_reduct"/>
</dbReference>
<dbReference type="OrthoDB" id="4907at2157"/>